<gene>
    <name evidence="1" type="ORF">PHLCEN_2v6207</name>
</gene>
<organism evidence="1 2">
    <name type="scientific">Hermanssonia centrifuga</name>
    <dbReference type="NCBI Taxonomy" id="98765"/>
    <lineage>
        <taxon>Eukaryota</taxon>
        <taxon>Fungi</taxon>
        <taxon>Dikarya</taxon>
        <taxon>Basidiomycota</taxon>
        <taxon>Agaricomycotina</taxon>
        <taxon>Agaricomycetes</taxon>
        <taxon>Polyporales</taxon>
        <taxon>Meruliaceae</taxon>
        <taxon>Hermanssonia</taxon>
    </lineage>
</organism>
<accession>A0A2R6P006</accession>
<comment type="caution">
    <text evidence="1">The sequence shown here is derived from an EMBL/GenBank/DDBJ whole genome shotgun (WGS) entry which is preliminary data.</text>
</comment>
<evidence type="ECO:0000313" key="1">
    <source>
        <dbReference type="EMBL" id="PSR81912.1"/>
    </source>
</evidence>
<name>A0A2R6P006_9APHY</name>
<reference evidence="1 2" key="1">
    <citation type="submission" date="2018-02" db="EMBL/GenBank/DDBJ databases">
        <title>Genome sequence of the basidiomycete white-rot fungus Phlebia centrifuga.</title>
        <authorList>
            <person name="Granchi Z."/>
            <person name="Peng M."/>
            <person name="de Vries R.P."/>
            <person name="Hilden K."/>
            <person name="Makela M.R."/>
            <person name="Grigoriev I."/>
            <person name="Riley R."/>
        </authorList>
    </citation>
    <scope>NUCLEOTIDE SEQUENCE [LARGE SCALE GENOMIC DNA]</scope>
    <source>
        <strain evidence="1 2">FBCC195</strain>
    </source>
</reference>
<dbReference type="EMBL" id="MLYV02000604">
    <property type="protein sequence ID" value="PSR81912.1"/>
    <property type="molecule type" value="Genomic_DNA"/>
</dbReference>
<sequence>MEDNPSDKLTKAQKLPLIREYRAAWDNVHTEETARRGKAIPMRIDGPAWELGGGVLAGSIGAREVEFRQLPSRIRGISEHTWTTAFGFNMADFTIDPGQDLFAAVERVPPDQSVLPSFCCCPHLMRSAS</sequence>
<proteinExistence type="predicted"/>
<dbReference type="AlphaFoldDB" id="A0A2R6P006"/>
<dbReference type="STRING" id="98765.A0A2R6P006"/>
<dbReference type="Proteomes" id="UP000186601">
    <property type="component" value="Unassembled WGS sequence"/>
</dbReference>
<evidence type="ECO:0000313" key="2">
    <source>
        <dbReference type="Proteomes" id="UP000186601"/>
    </source>
</evidence>
<keyword evidence="2" id="KW-1185">Reference proteome</keyword>
<dbReference type="OrthoDB" id="2803543at2759"/>
<protein>
    <submittedName>
        <fullName evidence="1">Uncharacterized protein</fullName>
    </submittedName>
</protein>